<sequence>MSAIKSAISALNRDKPHSSITDWVEILTSAAYDDEAYDGIPEIVHSIELQPTGTAEASRAIRKKLKHGDAHRQYRAIVILHALVENCSHKFQSTFADPQLIDAIRHLASDHSTDARVKKKLIAVLASWQSQFKNDPSMASVSSLYRQCRPQERRLQNRPTNAEIDNLLGLQGGDLATSSDFEKRRKEKEEKELAKKKARQDKEEAKEKIRKAEKDAKRRKNRAPLNFEAEKPQILTTIANASQATNNLVNAIKLVNAEKESVATNQRVQECVANVRQARKPIVRYIQLVENEDVIGTLLETNERMITAIEMYEKLSAAPTSQDPTADMQAALAGTHIGPHRPVGASGLQDRQREAVDRAKQNYEDDEDEYGAPSPIHPDLQDLSFGALGTEQRGLPPPLLPSSSRAVSGEEEWDKNRGSLSDFSDYDSDEEPNRYTAPGPSANWSGKGKVVVNEDPFAD</sequence>
<dbReference type="SUPFAM" id="SSF48464">
    <property type="entry name" value="ENTH/VHS domain"/>
    <property type="match status" value="1"/>
</dbReference>
<dbReference type="PANTHER" id="PTHR47789">
    <property type="entry name" value="LAS SEVENTEEN-BINDING PROTEIN 5"/>
    <property type="match status" value="1"/>
</dbReference>
<dbReference type="Gene3D" id="1.25.40.90">
    <property type="match status" value="1"/>
</dbReference>
<dbReference type="Pfam" id="PF00790">
    <property type="entry name" value="VHS"/>
    <property type="match status" value="1"/>
</dbReference>
<dbReference type="KEGG" id="sla:SERLADRAFT_464433"/>
<protein>
    <recommendedName>
        <fullName evidence="2">VHS domain-containing protein</fullName>
    </recommendedName>
</protein>
<name>F8NS40_SERL9</name>
<evidence type="ECO:0000256" key="1">
    <source>
        <dbReference type="SAM" id="MobiDB-lite"/>
    </source>
</evidence>
<dbReference type="GO" id="GO:0007015">
    <property type="term" value="P:actin filament organization"/>
    <property type="evidence" value="ECO:0007669"/>
    <property type="project" value="InterPro"/>
</dbReference>
<dbReference type="GO" id="GO:0035091">
    <property type="term" value="F:phosphatidylinositol binding"/>
    <property type="evidence" value="ECO:0007669"/>
    <property type="project" value="InterPro"/>
</dbReference>
<reference evidence="3" key="1">
    <citation type="submission" date="2011-04" db="EMBL/GenBank/DDBJ databases">
        <title>Evolution of plant cell wall degrading machinery underlies the functional diversity of forest fungi.</title>
        <authorList>
            <consortium name="US DOE Joint Genome Institute (JGI-PGF)"/>
            <person name="Eastwood D.C."/>
            <person name="Floudas D."/>
            <person name="Binder M."/>
            <person name="Majcherczyk A."/>
            <person name="Schneider P."/>
            <person name="Aerts A."/>
            <person name="Asiegbu F.O."/>
            <person name="Baker S.E."/>
            <person name="Barry K."/>
            <person name="Bendiksby M."/>
            <person name="Blumentritt M."/>
            <person name="Coutinho P.M."/>
            <person name="Cullen D."/>
            <person name="Cullen D."/>
            <person name="Gathman A."/>
            <person name="Goodell B."/>
            <person name="Henrissat B."/>
            <person name="Ihrmark K."/>
            <person name="Kauserud H."/>
            <person name="Kohler A."/>
            <person name="LaButti K."/>
            <person name="Lapidus A."/>
            <person name="Lavin J.L."/>
            <person name="Lee Y.-H."/>
            <person name="Lindquist E."/>
            <person name="Lilly W."/>
            <person name="Lucas S."/>
            <person name="Morin E."/>
            <person name="Murat C."/>
            <person name="Oguiza J.A."/>
            <person name="Park J."/>
            <person name="Pisabarro A.G."/>
            <person name="Riley R."/>
            <person name="Rosling A."/>
            <person name="Salamov A."/>
            <person name="Schmidt O."/>
            <person name="Schmutz J."/>
            <person name="Skrede I."/>
            <person name="Stenlid J."/>
            <person name="Wiebenga A."/>
            <person name="Xie X."/>
            <person name="Kues U."/>
            <person name="Hibbett D.S."/>
            <person name="Hoffmeister D."/>
            <person name="Hogberg N."/>
            <person name="Martin F."/>
            <person name="Grigoriev I.V."/>
            <person name="Watkinson S.C."/>
        </authorList>
    </citation>
    <scope>NUCLEOTIDE SEQUENCE</scope>
    <source>
        <strain evidence="3">S7.9</strain>
    </source>
</reference>
<dbReference type="PROSITE" id="PS50179">
    <property type="entry name" value="VHS"/>
    <property type="match status" value="1"/>
</dbReference>
<feature type="domain" description="VHS" evidence="2">
    <location>
        <begin position="27"/>
        <end position="156"/>
    </location>
</feature>
<dbReference type="SMART" id="SM00288">
    <property type="entry name" value="VHS"/>
    <property type="match status" value="1"/>
</dbReference>
<dbReference type="SUPFAM" id="SSF89009">
    <property type="entry name" value="GAT-like domain"/>
    <property type="match status" value="1"/>
</dbReference>
<dbReference type="GO" id="GO:0043130">
    <property type="term" value="F:ubiquitin binding"/>
    <property type="evidence" value="ECO:0007669"/>
    <property type="project" value="InterPro"/>
</dbReference>
<gene>
    <name evidence="3" type="ORF">SERLADRAFT_464433</name>
</gene>
<feature type="compositionally biased region" description="Basic and acidic residues" evidence="1">
    <location>
        <begin position="350"/>
        <end position="363"/>
    </location>
</feature>
<dbReference type="OrthoDB" id="10068368at2759"/>
<accession>F8NS40</accession>
<dbReference type="InterPro" id="IPR002014">
    <property type="entry name" value="VHS_dom"/>
</dbReference>
<dbReference type="GO" id="GO:0030479">
    <property type="term" value="C:actin cortical patch"/>
    <property type="evidence" value="ECO:0007669"/>
    <property type="project" value="TreeGrafter"/>
</dbReference>
<dbReference type="PANTHER" id="PTHR47789:SF1">
    <property type="entry name" value="LAS SEVENTEEN-BINDING PROTEIN 5"/>
    <property type="match status" value="1"/>
</dbReference>
<dbReference type="InterPro" id="IPR008942">
    <property type="entry name" value="ENTH_VHS"/>
</dbReference>
<dbReference type="GO" id="GO:0006897">
    <property type="term" value="P:endocytosis"/>
    <property type="evidence" value="ECO:0007669"/>
    <property type="project" value="InterPro"/>
</dbReference>
<dbReference type="Proteomes" id="UP000008064">
    <property type="component" value="Unassembled WGS sequence"/>
</dbReference>
<dbReference type="InterPro" id="IPR044103">
    <property type="entry name" value="GAT_LSB5"/>
</dbReference>
<feature type="compositionally biased region" description="Basic and acidic residues" evidence="1">
    <location>
        <begin position="180"/>
        <end position="216"/>
    </location>
</feature>
<dbReference type="CDD" id="cd14232">
    <property type="entry name" value="GAT_LSB5"/>
    <property type="match status" value="1"/>
</dbReference>
<evidence type="ECO:0000313" key="3">
    <source>
        <dbReference type="EMBL" id="EGO26873.1"/>
    </source>
</evidence>
<dbReference type="GO" id="GO:0007034">
    <property type="term" value="P:vacuolar transport"/>
    <property type="evidence" value="ECO:0007669"/>
    <property type="project" value="UniProtKB-ARBA"/>
</dbReference>
<evidence type="ECO:0000259" key="2">
    <source>
        <dbReference type="PROSITE" id="PS50179"/>
    </source>
</evidence>
<organism>
    <name type="scientific">Serpula lacrymans var. lacrymans (strain S7.9)</name>
    <name type="common">Dry rot fungus</name>
    <dbReference type="NCBI Taxonomy" id="578457"/>
    <lineage>
        <taxon>Eukaryota</taxon>
        <taxon>Fungi</taxon>
        <taxon>Dikarya</taxon>
        <taxon>Basidiomycota</taxon>
        <taxon>Agaricomycotina</taxon>
        <taxon>Agaricomycetes</taxon>
        <taxon>Agaricomycetidae</taxon>
        <taxon>Boletales</taxon>
        <taxon>Coniophorineae</taxon>
        <taxon>Serpulaceae</taxon>
        <taxon>Serpula</taxon>
    </lineage>
</organism>
<feature type="region of interest" description="Disordered" evidence="1">
    <location>
        <begin position="151"/>
        <end position="221"/>
    </location>
</feature>
<proteinExistence type="predicted"/>
<dbReference type="GO" id="GO:0051666">
    <property type="term" value="P:actin cortical patch localization"/>
    <property type="evidence" value="ECO:0007669"/>
    <property type="project" value="TreeGrafter"/>
</dbReference>
<dbReference type="AlphaFoldDB" id="F8NS40"/>
<dbReference type="CDD" id="cd16980">
    <property type="entry name" value="VHS_Lsb5"/>
    <property type="match status" value="1"/>
</dbReference>
<dbReference type="EMBL" id="GL945432">
    <property type="protein sequence ID" value="EGO26873.1"/>
    <property type="molecule type" value="Genomic_DNA"/>
</dbReference>
<dbReference type="InterPro" id="IPR038425">
    <property type="entry name" value="GAT_sf"/>
</dbReference>
<feature type="region of interest" description="Disordered" evidence="1">
    <location>
        <begin position="336"/>
        <end position="459"/>
    </location>
</feature>
<dbReference type="HOGENOM" id="CLU_036827_3_1_1"/>
<dbReference type="Gene3D" id="1.20.58.160">
    <property type="match status" value="1"/>
</dbReference>
<dbReference type="InterPro" id="IPR045007">
    <property type="entry name" value="LSB5"/>
</dbReference>
<dbReference type="GeneID" id="18818740"/>
<dbReference type="RefSeq" id="XP_007317046.1">
    <property type="nucleotide sequence ID" value="XM_007316984.1"/>
</dbReference>